<dbReference type="Proteomes" id="UP001595821">
    <property type="component" value="Unassembled WGS sequence"/>
</dbReference>
<dbReference type="EMBL" id="JBHSDJ010000013">
    <property type="protein sequence ID" value="MFC4246376.1"/>
    <property type="molecule type" value="Genomic_DNA"/>
</dbReference>
<evidence type="ECO:0000259" key="2">
    <source>
        <dbReference type="PROSITE" id="PS51352"/>
    </source>
</evidence>
<sequence>MTDDTNATTDTPDRPVSLADEDDLDDLVSSHPLVLVEFYTEGCGICQSMEPVLGGVARSTDAVVGTVNPRDDPPLVDRFDVRSVPLLVLFADGDPVARRADGFVGAEELREWVDAERNR</sequence>
<dbReference type="SUPFAM" id="SSF52833">
    <property type="entry name" value="Thioredoxin-like"/>
    <property type="match status" value="1"/>
</dbReference>
<name>A0ABD5NX38_9EURY</name>
<dbReference type="Pfam" id="PF00085">
    <property type="entry name" value="Thioredoxin"/>
    <property type="match status" value="1"/>
</dbReference>
<dbReference type="InterPro" id="IPR013766">
    <property type="entry name" value="Thioredoxin_domain"/>
</dbReference>
<evidence type="ECO:0000313" key="3">
    <source>
        <dbReference type="EMBL" id="MFC4246376.1"/>
    </source>
</evidence>
<feature type="domain" description="Thioredoxin" evidence="2">
    <location>
        <begin position="1"/>
        <end position="118"/>
    </location>
</feature>
<evidence type="ECO:0000256" key="1">
    <source>
        <dbReference type="SAM" id="MobiDB-lite"/>
    </source>
</evidence>
<reference evidence="3 4" key="1">
    <citation type="journal article" date="2014" name="Int. J. Syst. Evol. Microbiol.">
        <title>Complete genome sequence of Corynebacterium casei LMG S-19264T (=DSM 44701T), isolated from a smear-ripened cheese.</title>
        <authorList>
            <consortium name="US DOE Joint Genome Institute (JGI-PGF)"/>
            <person name="Walter F."/>
            <person name="Albersmeier A."/>
            <person name="Kalinowski J."/>
            <person name="Ruckert C."/>
        </authorList>
    </citation>
    <scope>NUCLEOTIDE SEQUENCE [LARGE SCALE GENOMIC DNA]</scope>
    <source>
        <strain evidence="3 4">IBRC-M 10912</strain>
    </source>
</reference>
<dbReference type="Gene3D" id="3.40.30.10">
    <property type="entry name" value="Glutaredoxin"/>
    <property type="match status" value="1"/>
</dbReference>
<organism evidence="3 4">
    <name type="scientific">Natribaculum luteum</name>
    <dbReference type="NCBI Taxonomy" id="1586232"/>
    <lineage>
        <taxon>Archaea</taxon>
        <taxon>Methanobacteriati</taxon>
        <taxon>Methanobacteriota</taxon>
        <taxon>Stenosarchaea group</taxon>
        <taxon>Halobacteria</taxon>
        <taxon>Halobacteriales</taxon>
        <taxon>Natrialbaceae</taxon>
        <taxon>Natribaculum</taxon>
    </lineage>
</organism>
<gene>
    <name evidence="3" type="ORF">ACFOZ7_05125</name>
</gene>
<dbReference type="InterPro" id="IPR036249">
    <property type="entry name" value="Thioredoxin-like_sf"/>
</dbReference>
<protein>
    <submittedName>
        <fullName evidence="3">Thioredoxin family protein</fullName>
    </submittedName>
</protein>
<dbReference type="RefSeq" id="WP_345781501.1">
    <property type="nucleotide sequence ID" value="NZ_CP095397.1"/>
</dbReference>
<proteinExistence type="predicted"/>
<evidence type="ECO:0000313" key="4">
    <source>
        <dbReference type="Proteomes" id="UP001595821"/>
    </source>
</evidence>
<feature type="compositionally biased region" description="Low complexity" evidence="1">
    <location>
        <begin position="1"/>
        <end position="10"/>
    </location>
</feature>
<accession>A0ABD5NX38</accession>
<dbReference type="PANTHER" id="PTHR45663:SF11">
    <property type="entry name" value="GEO12009P1"/>
    <property type="match status" value="1"/>
</dbReference>
<dbReference type="GeneID" id="71854845"/>
<dbReference type="PANTHER" id="PTHR45663">
    <property type="entry name" value="GEO12009P1"/>
    <property type="match status" value="1"/>
</dbReference>
<feature type="region of interest" description="Disordered" evidence="1">
    <location>
        <begin position="1"/>
        <end position="23"/>
    </location>
</feature>
<dbReference type="PROSITE" id="PS51352">
    <property type="entry name" value="THIOREDOXIN_2"/>
    <property type="match status" value="1"/>
</dbReference>
<dbReference type="AlphaFoldDB" id="A0ABD5NX38"/>
<comment type="caution">
    <text evidence="3">The sequence shown here is derived from an EMBL/GenBank/DDBJ whole genome shotgun (WGS) entry which is preliminary data.</text>
</comment>
<dbReference type="CDD" id="cd02947">
    <property type="entry name" value="TRX_family"/>
    <property type="match status" value="1"/>
</dbReference>